<dbReference type="Proteomes" id="UP000827872">
    <property type="component" value="Linkage Group LG08"/>
</dbReference>
<comment type="caution">
    <text evidence="1">The sequence shown here is derived from an EMBL/GenBank/DDBJ whole genome shotgun (WGS) entry which is preliminary data.</text>
</comment>
<keyword evidence="2" id="KW-1185">Reference proteome</keyword>
<name>A0ACB8FCJ6_9SAUR</name>
<sequence>MRREEERRRAEHEQEYIRRQLEEEQRQLEILQQQLLQEQALLLEYKRKQLEEQRQAERLQRQLQQERDYLVSLQQQQQQQQRQPAEKKPLYHYKEGMNATEKPAWAKEVMGPERQLTRDLYRSSHAKVVQPRSLNNPPVIPAKQNHVPKPPMPLHDGKGRAPQSKSKADSNRLPIITISVPQEERKSRPGFPQRRRKDDNMMHLRGTRSQGCSPERQSKLDAKCFSSPHIPAGKPPLPPTQVKMNFKEYSGQKGRTYLPSHMSPYVISPSRSAPSLAAQDNHNLHVSISARNVKVRGYQKKHHASLESLPNHNSLLNGMHQAPGQKKMMGRSMNDLLSSSVGLSPFRSQLNVSAVESLTSGIRSSSLNALSVSSSSDLIPSSYAFHSKSSGGSTSQVAGGSFSSSSYCFSQPFPRASNAKSALGLQANNYPSLSSSTPDLRNVWKSHFNLLPVG</sequence>
<reference evidence="1" key="1">
    <citation type="submission" date="2021-08" db="EMBL/GenBank/DDBJ databases">
        <title>The first chromosome-level gecko genome reveals the dynamic sex chromosomes of Neotropical dwarf geckos (Sphaerodactylidae: Sphaerodactylus).</title>
        <authorList>
            <person name="Pinto B.J."/>
            <person name="Keating S.E."/>
            <person name="Gamble T."/>
        </authorList>
    </citation>
    <scope>NUCLEOTIDE SEQUENCE</scope>
    <source>
        <strain evidence="1">TG3544</strain>
    </source>
</reference>
<protein>
    <submittedName>
        <fullName evidence="1">Uncharacterized protein</fullName>
    </submittedName>
</protein>
<evidence type="ECO:0000313" key="1">
    <source>
        <dbReference type="EMBL" id="KAH8002544.1"/>
    </source>
</evidence>
<dbReference type="EMBL" id="CM037621">
    <property type="protein sequence ID" value="KAH8002544.1"/>
    <property type="molecule type" value="Genomic_DNA"/>
</dbReference>
<accession>A0ACB8FCJ6</accession>
<proteinExistence type="predicted"/>
<evidence type="ECO:0000313" key="2">
    <source>
        <dbReference type="Proteomes" id="UP000827872"/>
    </source>
</evidence>
<organism evidence="1 2">
    <name type="scientific">Sphaerodactylus townsendi</name>
    <dbReference type="NCBI Taxonomy" id="933632"/>
    <lineage>
        <taxon>Eukaryota</taxon>
        <taxon>Metazoa</taxon>
        <taxon>Chordata</taxon>
        <taxon>Craniata</taxon>
        <taxon>Vertebrata</taxon>
        <taxon>Euteleostomi</taxon>
        <taxon>Lepidosauria</taxon>
        <taxon>Squamata</taxon>
        <taxon>Bifurcata</taxon>
        <taxon>Gekkota</taxon>
        <taxon>Sphaerodactylidae</taxon>
        <taxon>Sphaerodactylus</taxon>
    </lineage>
</organism>
<gene>
    <name evidence="1" type="ORF">K3G42_025650</name>
</gene>